<dbReference type="EMBL" id="JACHNF010000001">
    <property type="protein sequence ID" value="MBB5981500.1"/>
    <property type="molecule type" value="Genomic_DNA"/>
</dbReference>
<dbReference type="PROSITE" id="PS51900">
    <property type="entry name" value="CB"/>
    <property type="match status" value="1"/>
</dbReference>
<organism evidence="8 9">
    <name type="scientific">Kribbella solani</name>
    <dbReference type="NCBI Taxonomy" id="236067"/>
    <lineage>
        <taxon>Bacteria</taxon>
        <taxon>Bacillati</taxon>
        <taxon>Actinomycetota</taxon>
        <taxon>Actinomycetes</taxon>
        <taxon>Propionibacteriales</taxon>
        <taxon>Kribbellaceae</taxon>
        <taxon>Kribbella</taxon>
    </lineage>
</organism>
<reference evidence="8 9" key="1">
    <citation type="submission" date="2020-08" db="EMBL/GenBank/DDBJ databases">
        <title>Sequencing the genomes of 1000 actinobacteria strains.</title>
        <authorList>
            <person name="Klenk H.-P."/>
        </authorList>
    </citation>
    <scope>NUCLEOTIDE SEQUENCE [LARGE SCALE GENOMIC DNA]</scope>
    <source>
        <strain evidence="8 9">DSM 17294</strain>
    </source>
</reference>
<dbReference type="InterPro" id="IPR011010">
    <property type="entry name" value="DNA_brk_join_enz"/>
</dbReference>
<dbReference type="RefSeq" id="WP_337906338.1">
    <property type="nucleotide sequence ID" value="NZ_BAAAVN010000036.1"/>
</dbReference>
<proteinExistence type="predicted"/>
<gene>
    <name evidence="8" type="ORF">HDA44_004841</name>
</gene>
<dbReference type="InterPro" id="IPR004107">
    <property type="entry name" value="Integrase_SAM-like_N"/>
</dbReference>
<dbReference type="SUPFAM" id="SSF56349">
    <property type="entry name" value="DNA breaking-rejoining enzymes"/>
    <property type="match status" value="1"/>
</dbReference>
<dbReference type="PROSITE" id="PS51898">
    <property type="entry name" value="TYR_RECOMBINASE"/>
    <property type="match status" value="1"/>
</dbReference>
<dbReference type="AlphaFoldDB" id="A0A841DXK6"/>
<dbReference type="Proteomes" id="UP000558997">
    <property type="component" value="Unassembled WGS sequence"/>
</dbReference>
<protein>
    <submittedName>
        <fullName evidence="8">Integrase</fullName>
    </submittedName>
</protein>
<dbReference type="InterPro" id="IPR050090">
    <property type="entry name" value="Tyrosine_recombinase_XerCD"/>
</dbReference>
<dbReference type="InterPro" id="IPR044068">
    <property type="entry name" value="CB"/>
</dbReference>
<evidence type="ECO:0000259" key="6">
    <source>
        <dbReference type="PROSITE" id="PS51898"/>
    </source>
</evidence>
<accession>A0A841DXK6</accession>
<evidence type="ECO:0000259" key="7">
    <source>
        <dbReference type="PROSITE" id="PS51900"/>
    </source>
</evidence>
<keyword evidence="1" id="KW-0229">DNA integration</keyword>
<evidence type="ECO:0000256" key="4">
    <source>
        <dbReference type="PROSITE-ProRule" id="PRU01248"/>
    </source>
</evidence>
<feature type="region of interest" description="Disordered" evidence="5">
    <location>
        <begin position="398"/>
        <end position="423"/>
    </location>
</feature>
<dbReference type="Pfam" id="PF14659">
    <property type="entry name" value="Phage_int_SAM_3"/>
    <property type="match status" value="1"/>
</dbReference>
<dbReference type="CDD" id="cd01189">
    <property type="entry name" value="INT_ICEBs1_C_like"/>
    <property type="match status" value="1"/>
</dbReference>
<keyword evidence="2 4" id="KW-0238">DNA-binding</keyword>
<dbReference type="GO" id="GO:0003677">
    <property type="term" value="F:DNA binding"/>
    <property type="evidence" value="ECO:0007669"/>
    <property type="project" value="UniProtKB-UniRule"/>
</dbReference>
<feature type="domain" description="Tyr recombinase" evidence="6">
    <location>
        <begin position="173"/>
        <end position="391"/>
    </location>
</feature>
<dbReference type="GO" id="GO:0015074">
    <property type="term" value="P:DNA integration"/>
    <property type="evidence" value="ECO:0007669"/>
    <property type="project" value="UniProtKB-KW"/>
</dbReference>
<dbReference type="PANTHER" id="PTHR30349:SF91">
    <property type="entry name" value="INTA PROTEIN"/>
    <property type="match status" value="1"/>
</dbReference>
<evidence type="ECO:0000313" key="9">
    <source>
        <dbReference type="Proteomes" id="UP000558997"/>
    </source>
</evidence>
<feature type="domain" description="Core-binding (CB)" evidence="7">
    <location>
        <begin position="69"/>
        <end position="152"/>
    </location>
</feature>
<evidence type="ECO:0000256" key="1">
    <source>
        <dbReference type="ARBA" id="ARBA00022908"/>
    </source>
</evidence>
<evidence type="ECO:0000256" key="2">
    <source>
        <dbReference type="ARBA" id="ARBA00023125"/>
    </source>
</evidence>
<dbReference type="InterPro" id="IPR010998">
    <property type="entry name" value="Integrase_recombinase_N"/>
</dbReference>
<feature type="compositionally biased region" description="Acidic residues" evidence="5">
    <location>
        <begin position="405"/>
        <end position="414"/>
    </location>
</feature>
<sequence length="423" mass="47658">MKRNPNGRSTIYKDDGGRWHGRVTMGIKDDGTPDRRHINRKSKAAVVARIKELEKERDEGVTTRPGERWTLAAWLVHWLENIARPNLRQTSYSAYRAAVHTHLIPGIGAHKLDRLEPEHLERFYQRMIAEGSKPATAHQVHRTVRVALGEALRRGHVKRNVARIAKGPRITGAEIEPYSVEEAQRVMNAAAKDRNASRWSVALSLGLRQGEALALRWSDIDLESGHLSVRWTALRPMYEHGCKKKPCGRTPGYCPEKVRVNPLLGETKSNAGRRTIGLPDELVALLKEHRKVQSRERARARQLWVEGDWVFASETGEPLNPNTDYHEWKALLTRAGVREARLHDARHTAATMLLALGVNDRAAADIMGWSSTTMSGRYQHMTDPIRREIAKRLGGLLWRPSEPAGTEEDEEPDSDGGREAVPA</sequence>
<evidence type="ECO:0000313" key="8">
    <source>
        <dbReference type="EMBL" id="MBB5981500.1"/>
    </source>
</evidence>
<dbReference type="InterPro" id="IPR002104">
    <property type="entry name" value="Integrase_catalytic"/>
</dbReference>
<dbReference type="Gene3D" id="1.10.150.130">
    <property type="match status" value="1"/>
</dbReference>
<keyword evidence="9" id="KW-1185">Reference proteome</keyword>
<dbReference type="Gene3D" id="1.10.443.10">
    <property type="entry name" value="Intergrase catalytic core"/>
    <property type="match status" value="1"/>
</dbReference>
<dbReference type="PANTHER" id="PTHR30349">
    <property type="entry name" value="PHAGE INTEGRASE-RELATED"/>
    <property type="match status" value="1"/>
</dbReference>
<evidence type="ECO:0000256" key="3">
    <source>
        <dbReference type="ARBA" id="ARBA00023172"/>
    </source>
</evidence>
<dbReference type="InterPro" id="IPR013762">
    <property type="entry name" value="Integrase-like_cat_sf"/>
</dbReference>
<comment type="caution">
    <text evidence="8">The sequence shown here is derived from an EMBL/GenBank/DDBJ whole genome shotgun (WGS) entry which is preliminary data.</text>
</comment>
<dbReference type="Pfam" id="PF00589">
    <property type="entry name" value="Phage_integrase"/>
    <property type="match status" value="1"/>
</dbReference>
<dbReference type="GO" id="GO:0006310">
    <property type="term" value="P:DNA recombination"/>
    <property type="evidence" value="ECO:0007669"/>
    <property type="project" value="UniProtKB-KW"/>
</dbReference>
<name>A0A841DXK6_9ACTN</name>
<evidence type="ECO:0000256" key="5">
    <source>
        <dbReference type="SAM" id="MobiDB-lite"/>
    </source>
</evidence>
<keyword evidence="3" id="KW-0233">DNA recombination</keyword>